<proteinExistence type="predicted"/>
<dbReference type="FunFam" id="3.40.50.1000:FF:000022">
    <property type="entry name" value="Phosphoglycolate phosphatase"/>
    <property type="match status" value="1"/>
</dbReference>
<dbReference type="AlphaFoldDB" id="A0A1I5CP32"/>
<dbReference type="InterPro" id="IPR023198">
    <property type="entry name" value="PGP-like_dom2"/>
</dbReference>
<dbReference type="GO" id="GO:0008967">
    <property type="term" value="F:phosphoglycolate phosphatase activity"/>
    <property type="evidence" value="ECO:0007669"/>
    <property type="project" value="TreeGrafter"/>
</dbReference>
<reference evidence="1 2" key="1">
    <citation type="submission" date="2016-10" db="EMBL/GenBank/DDBJ databases">
        <authorList>
            <person name="de Groot N.N."/>
        </authorList>
    </citation>
    <scope>NUCLEOTIDE SEQUENCE [LARGE SCALE GENOMIC DNA]</scope>
    <source>
        <strain evidence="1 2">DSM 1283</strain>
    </source>
</reference>
<dbReference type="PANTHER" id="PTHR43434">
    <property type="entry name" value="PHOSPHOGLYCOLATE PHOSPHATASE"/>
    <property type="match status" value="1"/>
</dbReference>
<dbReference type="Proteomes" id="UP000198806">
    <property type="component" value="Unassembled WGS sequence"/>
</dbReference>
<dbReference type="PANTHER" id="PTHR43434:SF1">
    <property type="entry name" value="PHOSPHOGLYCOLATE PHOSPHATASE"/>
    <property type="match status" value="1"/>
</dbReference>
<dbReference type="EMBL" id="FOWD01000003">
    <property type="protein sequence ID" value="SFN88707.1"/>
    <property type="molecule type" value="Genomic_DNA"/>
</dbReference>
<keyword evidence="2" id="KW-1185">Reference proteome</keyword>
<accession>A0A1I5CP32</accession>
<dbReference type="NCBIfam" id="TIGR01549">
    <property type="entry name" value="HAD-SF-IA-v1"/>
    <property type="match status" value="1"/>
</dbReference>
<protein>
    <submittedName>
        <fullName evidence="1">Phosphoglycolate phosphatase</fullName>
    </submittedName>
</protein>
<dbReference type="InterPro" id="IPR006439">
    <property type="entry name" value="HAD-SF_hydro_IA"/>
</dbReference>
<dbReference type="SFLD" id="SFLDG01129">
    <property type="entry name" value="C1.5:_HAD__Beta-PGM__Phosphata"/>
    <property type="match status" value="1"/>
</dbReference>
<dbReference type="InterPro" id="IPR050155">
    <property type="entry name" value="HAD-like_hydrolase_sf"/>
</dbReference>
<dbReference type="InterPro" id="IPR036412">
    <property type="entry name" value="HAD-like_sf"/>
</dbReference>
<dbReference type="STRING" id="1527.SAMN04489757_103183"/>
<sequence>MTYTTVIFDMDGTLLNTLEDLKDSLNFALNQMGFPPRTIDEVRQFVGNGARRLIERAVPAGTAKEDGDRCLDIYGKHYATNMQNKTRPYEGIIDMLKELKDRKYRLAIVSNKFDASVKALCKEHYNDYIKVAIGESRHVARKPAPDSVFTAINELGSKAEETIYVGDSDVDVHTAHNAGLKCVGVTWGFRSREVLLNAGADYIIDKPMELINILVNA</sequence>
<dbReference type="InterPro" id="IPR006549">
    <property type="entry name" value="HAD-SF_hydro_IIIA"/>
</dbReference>
<organism evidence="1 2">
    <name type="scientific">Anaerocolumna aminovalerica</name>
    <dbReference type="NCBI Taxonomy" id="1527"/>
    <lineage>
        <taxon>Bacteria</taxon>
        <taxon>Bacillati</taxon>
        <taxon>Bacillota</taxon>
        <taxon>Clostridia</taxon>
        <taxon>Lachnospirales</taxon>
        <taxon>Lachnospiraceae</taxon>
        <taxon>Anaerocolumna</taxon>
    </lineage>
</organism>
<dbReference type="GO" id="GO:0005829">
    <property type="term" value="C:cytosol"/>
    <property type="evidence" value="ECO:0007669"/>
    <property type="project" value="TreeGrafter"/>
</dbReference>
<evidence type="ECO:0000313" key="2">
    <source>
        <dbReference type="Proteomes" id="UP000198806"/>
    </source>
</evidence>
<name>A0A1I5CP32_9FIRM</name>
<dbReference type="GO" id="GO:0006281">
    <property type="term" value="P:DNA repair"/>
    <property type="evidence" value="ECO:0007669"/>
    <property type="project" value="TreeGrafter"/>
</dbReference>
<dbReference type="NCBIfam" id="TIGR01662">
    <property type="entry name" value="HAD-SF-IIIA"/>
    <property type="match status" value="1"/>
</dbReference>
<dbReference type="SFLD" id="SFLDS00003">
    <property type="entry name" value="Haloacid_Dehalogenase"/>
    <property type="match status" value="1"/>
</dbReference>
<dbReference type="InterPro" id="IPR041492">
    <property type="entry name" value="HAD_2"/>
</dbReference>
<dbReference type="SFLD" id="SFLDG01135">
    <property type="entry name" value="C1.5.6:_HAD__Beta-PGM__Phospha"/>
    <property type="match status" value="1"/>
</dbReference>
<evidence type="ECO:0000313" key="1">
    <source>
        <dbReference type="EMBL" id="SFN88707.1"/>
    </source>
</evidence>
<dbReference type="Gene3D" id="1.10.150.240">
    <property type="entry name" value="Putative phosphatase, domain 2"/>
    <property type="match status" value="1"/>
</dbReference>
<dbReference type="RefSeq" id="WP_308742441.1">
    <property type="nucleotide sequence ID" value="NZ_BAABFM010000006.1"/>
</dbReference>
<dbReference type="Pfam" id="PF13419">
    <property type="entry name" value="HAD_2"/>
    <property type="match status" value="1"/>
</dbReference>
<dbReference type="SUPFAM" id="SSF56784">
    <property type="entry name" value="HAD-like"/>
    <property type="match status" value="1"/>
</dbReference>
<dbReference type="InterPro" id="IPR023214">
    <property type="entry name" value="HAD_sf"/>
</dbReference>
<dbReference type="Gene3D" id="3.40.50.1000">
    <property type="entry name" value="HAD superfamily/HAD-like"/>
    <property type="match status" value="1"/>
</dbReference>
<gene>
    <name evidence="1" type="ORF">SAMN04489757_103183</name>
</gene>